<protein>
    <submittedName>
        <fullName evidence="1">Uncharacterized protein</fullName>
    </submittedName>
</protein>
<dbReference type="EMBL" id="JAHQIW010006277">
    <property type="protein sequence ID" value="KAJ1368712.1"/>
    <property type="molecule type" value="Genomic_DNA"/>
</dbReference>
<sequence length="99" mass="11395">MRGELHFYLRRRDTSRSGRGRQLQAKSICLNEYCNENQALEMIVVTPEKVVWDATKTLAEANALASSQLVIRSVTMGEVCAYLDPYKSIQNWREVTRDN</sequence>
<dbReference type="AlphaFoldDB" id="A0AAD5R373"/>
<evidence type="ECO:0000313" key="2">
    <source>
        <dbReference type="Proteomes" id="UP001196413"/>
    </source>
</evidence>
<comment type="caution">
    <text evidence="1">The sequence shown here is derived from an EMBL/GenBank/DDBJ whole genome shotgun (WGS) entry which is preliminary data.</text>
</comment>
<name>A0AAD5R373_PARTN</name>
<organism evidence="1 2">
    <name type="scientific">Parelaphostrongylus tenuis</name>
    <name type="common">Meningeal worm</name>
    <dbReference type="NCBI Taxonomy" id="148309"/>
    <lineage>
        <taxon>Eukaryota</taxon>
        <taxon>Metazoa</taxon>
        <taxon>Ecdysozoa</taxon>
        <taxon>Nematoda</taxon>
        <taxon>Chromadorea</taxon>
        <taxon>Rhabditida</taxon>
        <taxon>Rhabditina</taxon>
        <taxon>Rhabditomorpha</taxon>
        <taxon>Strongyloidea</taxon>
        <taxon>Metastrongylidae</taxon>
        <taxon>Parelaphostrongylus</taxon>
    </lineage>
</organism>
<dbReference type="Proteomes" id="UP001196413">
    <property type="component" value="Unassembled WGS sequence"/>
</dbReference>
<proteinExistence type="predicted"/>
<evidence type="ECO:0000313" key="1">
    <source>
        <dbReference type="EMBL" id="KAJ1368712.1"/>
    </source>
</evidence>
<reference evidence="1" key="1">
    <citation type="submission" date="2021-06" db="EMBL/GenBank/DDBJ databases">
        <title>Parelaphostrongylus tenuis whole genome reference sequence.</title>
        <authorList>
            <person name="Garwood T.J."/>
            <person name="Larsen P.A."/>
            <person name="Fountain-Jones N.M."/>
            <person name="Garbe J.R."/>
            <person name="Macchietto M.G."/>
            <person name="Kania S.A."/>
            <person name="Gerhold R.W."/>
            <person name="Richards J.E."/>
            <person name="Wolf T.M."/>
        </authorList>
    </citation>
    <scope>NUCLEOTIDE SEQUENCE</scope>
    <source>
        <strain evidence="1">MNPRO001-30</strain>
        <tissue evidence="1">Meninges</tissue>
    </source>
</reference>
<gene>
    <name evidence="1" type="ORF">KIN20_029969</name>
</gene>
<keyword evidence="2" id="KW-1185">Reference proteome</keyword>
<accession>A0AAD5R373</accession>